<evidence type="ECO:0000313" key="1">
    <source>
        <dbReference type="EMBL" id="KAB4184935.1"/>
    </source>
</evidence>
<protein>
    <submittedName>
        <fullName evidence="1">Uncharacterized protein</fullName>
    </submittedName>
</protein>
<organism evidence="1 2">
    <name type="scientific">Bacteroides uniformis</name>
    <dbReference type="NCBI Taxonomy" id="820"/>
    <lineage>
        <taxon>Bacteria</taxon>
        <taxon>Pseudomonadati</taxon>
        <taxon>Bacteroidota</taxon>
        <taxon>Bacteroidia</taxon>
        <taxon>Bacteroidales</taxon>
        <taxon>Bacteroidaceae</taxon>
        <taxon>Bacteroides</taxon>
    </lineage>
</organism>
<evidence type="ECO:0000313" key="2">
    <source>
        <dbReference type="Proteomes" id="UP000487221"/>
    </source>
</evidence>
<proteinExistence type="predicted"/>
<dbReference type="Proteomes" id="UP000487221">
    <property type="component" value="Unassembled WGS sequence"/>
</dbReference>
<gene>
    <name evidence="1" type="ORF">GAQ44_07870</name>
</gene>
<dbReference type="AlphaFoldDB" id="A0A7J5H4M1"/>
<sequence>MPKQILFEGKVSVSVVLYRYPCRFPTGRNDSFISLKPKVSLNETNYFPNQNFSYLVSKLKVSC</sequence>
<accession>A0A7J5H4M1</accession>
<reference evidence="1 2" key="1">
    <citation type="journal article" date="2019" name="Nat. Med.">
        <title>A library of human gut bacterial isolates paired with longitudinal multiomics data enables mechanistic microbiome research.</title>
        <authorList>
            <person name="Poyet M."/>
            <person name="Groussin M."/>
            <person name="Gibbons S.M."/>
            <person name="Avila-Pacheco J."/>
            <person name="Jiang X."/>
            <person name="Kearney S.M."/>
            <person name="Perrotta A.R."/>
            <person name="Berdy B."/>
            <person name="Zhao S."/>
            <person name="Lieberman T.D."/>
            <person name="Swanson P.K."/>
            <person name="Smith M."/>
            <person name="Roesemann S."/>
            <person name="Alexander J.E."/>
            <person name="Rich S.A."/>
            <person name="Livny J."/>
            <person name="Vlamakis H."/>
            <person name="Clish C."/>
            <person name="Bullock K."/>
            <person name="Deik A."/>
            <person name="Scott J."/>
            <person name="Pierce K.A."/>
            <person name="Xavier R.J."/>
            <person name="Alm E.J."/>
        </authorList>
    </citation>
    <scope>NUCLEOTIDE SEQUENCE [LARGE SCALE GENOMIC DNA]</scope>
    <source>
        <strain evidence="1 2">BIOML-A19</strain>
    </source>
</reference>
<name>A0A7J5H4M1_BACUN</name>
<comment type="caution">
    <text evidence="1">The sequence shown here is derived from an EMBL/GenBank/DDBJ whole genome shotgun (WGS) entry which is preliminary data.</text>
</comment>
<dbReference type="EMBL" id="WCTY01000012">
    <property type="protein sequence ID" value="KAB4184935.1"/>
    <property type="molecule type" value="Genomic_DNA"/>
</dbReference>